<dbReference type="PANTHER" id="PTHR36617:SF16">
    <property type="entry name" value="OS04G0516500 PROTEIN"/>
    <property type="match status" value="1"/>
</dbReference>
<dbReference type="EMBL" id="CM009755">
    <property type="protein sequence ID" value="PUZ46519.1"/>
    <property type="molecule type" value="Genomic_DNA"/>
</dbReference>
<gene>
    <name evidence="1" type="ORF">GQ55_7G086200</name>
</gene>
<accession>A0A2T7CT66</accession>
<evidence type="ECO:0000313" key="2">
    <source>
        <dbReference type="Proteomes" id="UP000244336"/>
    </source>
</evidence>
<evidence type="ECO:0000313" key="1">
    <source>
        <dbReference type="EMBL" id="PUZ46519.1"/>
    </source>
</evidence>
<protein>
    <recommendedName>
        <fullName evidence="3">Reverse transcriptase zinc-binding domain-containing protein</fullName>
    </recommendedName>
</protein>
<keyword evidence="2" id="KW-1185">Reference proteome</keyword>
<proteinExistence type="predicted"/>
<dbReference type="Gramene" id="PUZ46519">
    <property type="protein sequence ID" value="PUZ46519"/>
    <property type="gene ID" value="GQ55_7G086200"/>
</dbReference>
<dbReference type="AlphaFoldDB" id="A0A2T7CT66"/>
<dbReference type="PANTHER" id="PTHR36617">
    <property type="entry name" value="PROTEIN, PUTATIVE-RELATED"/>
    <property type="match status" value="1"/>
</dbReference>
<reference evidence="1 2" key="1">
    <citation type="submission" date="2018-04" db="EMBL/GenBank/DDBJ databases">
        <title>WGS assembly of Panicum hallii var. hallii HAL2.</title>
        <authorList>
            <person name="Lovell J."/>
            <person name="Jenkins J."/>
            <person name="Lowry D."/>
            <person name="Mamidi S."/>
            <person name="Sreedasyam A."/>
            <person name="Weng X."/>
            <person name="Barry K."/>
            <person name="Bonette J."/>
            <person name="Campitelli B."/>
            <person name="Daum C."/>
            <person name="Gordon S."/>
            <person name="Gould B."/>
            <person name="Lipzen A."/>
            <person name="MacQueen A."/>
            <person name="Palacio-Mejia J."/>
            <person name="Plott C."/>
            <person name="Shakirov E."/>
            <person name="Shu S."/>
            <person name="Yoshinaga Y."/>
            <person name="Zane M."/>
            <person name="Rokhsar D."/>
            <person name="Grimwood J."/>
            <person name="Schmutz J."/>
            <person name="Juenger T."/>
        </authorList>
    </citation>
    <scope>NUCLEOTIDE SEQUENCE [LARGE SCALE GENOMIC DNA]</scope>
    <source>
        <strain evidence="2">cv. HAL2</strain>
    </source>
</reference>
<sequence length="179" mass="20739">MALGGGLGFTNKKVMNECLLSKWIFKLERGDTNICLDLLRKKYLGSHEVKSSCQRGLKHAVNDGKKTRFWHDVWLGECPLRISFSNFFEMYHQQNCSVHQALGTGEVDLKFRRNFAGMEEIEWEGLLRRVEDVVISHSPDSVTWALERSGLFTTSSLYRELQFPGVTNRYMMDIWEACH</sequence>
<evidence type="ECO:0008006" key="3">
    <source>
        <dbReference type="Google" id="ProtNLM"/>
    </source>
</evidence>
<dbReference type="OrthoDB" id="684023at2759"/>
<dbReference type="STRING" id="1504633.A0A2T7CT66"/>
<dbReference type="Proteomes" id="UP000244336">
    <property type="component" value="Chromosome 7"/>
</dbReference>
<organism evidence="1 2">
    <name type="scientific">Panicum hallii var. hallii</name>
    <dbReference type="NCBI Taxonomy" id="1504633"/>
    <lineage>
        <taxon>Eukaryota</taxon>
        <taxon>Viridiplantae</taxon>
        <taxon>Streptophyta</taxon>
        <taxon>Embryophyta</taxon>
        <taxon>Tracheophyta</taxon>
        <taxon>Spermatophyta</taxon>
        <taxon>Magnoliopsida</taxon>
        <taxon>Liliopsida</taxon>
        <taxon>Poales</taxon>
        <taxon>Poaceae</taxon>
        <taxon>PACMAD clade</taxon>
        <taxon>Panicoideae</taxon>
        <taxon>Panicodae</taxon>
        <taxon>Paniceae</taxon>
        <taxon>Panicinae</taxon>
        <taxon>Panicum</taxon>
        <taxon>Panicum sect. Panicum</taxon>
    </lineage>
</organism>
<name>A0A2T7CT66_9POAL</name>